<keyword evidence="2" id="KW-0784">Thiamine biosynthesis</keyword>
<dbReference type="GO" id="GO:0043799">
    <property type="term" value="F:glycine oxidase activity"/>
    <property type="evidence" value="ECO:0007669"/>
    <property type="project" value="UniProtKB-EC"/>
</dbReference>
<dbReference type="Gene3D" id="3.30.9.10">
    <property type="entry name" value="D-Amino Acid Oxidase, subunit A, domain 2"/>
    <property type="match status" value="1"/>
</dbReference>
<proteinExistence type="predicted"/>
<gene>
    <name evidence="7" type="ORF">BDZ31_004629</name>
</gene>
<dbReference type="SUPFAM" id="SSF54373">
    <property type="entry name" value="FAD-linked reductases, C-terminal domain"/>
    <property type="match status" value="1"/>
</dbReference>
<keyword evidence="8" id="KW-1185">Reference proteome</keyword>
<evidence type="ECO:0000256" key="1">
    <source>
        <dbReference type="ARBA" id="ARBA00004948"/>
    </source>
</evidence>
<comment type="catalytic activity">
    <reaction evidence="4">
        <text>glycine + O2 + H2O = glyoxylate + H2O2 + NH4(+)</text>
        <dbReference type="Rhea" id="RHEA:11532"/>
        <dbReference type="ChEBI" id="CHEBI:15377"/>
        <dbReference type="ChEBI" id="CHEBI:15379"/>
        <dbReference type="ChEBI" id="CHEBI:16240"/>
        <dbReference type="ChEBI" id="CHEBI:28938"/>
        <dbReference type="ChEBI" id="CHEBI:36655"/>
        <dbReference type="ChEBI" id="CHEBI:57305"/>
        <dbReference type="EC" id="1.4.3.19"/>
    </reaction>
</comment>
<dbReference type="PANTHER" id="PTHR13847">
    <property type="entry name" value="SARCOSINE DEHYDROGENASE-RELATED"/>
    <property type="match status" value="1"/>
</dbReference>
<dbReference type="EC" id="1.4.3.19" evidence="5"/>
<evidence type="ECO:0000256" key="2">
    <source>
        <dbReference type="ARBA" id="ARBA00022977"/>
    </source>
</evidence>
<comment type="caution">
    <text evidence="7">The sequence shown here is derived from an EMBL/GenBank/DDBJ whole genome shotgun (WGS) entry which is preliminary data.</text>
</comment>
<evidence type="ECO:0000256" key="4">
    <source>
        <dbReference type="ARBA" id="ARBA00049872"/>
    </source>
</evidence>
<dbReference type="AlphaFoldDB" id="A0A840IMC2"/>
<dbReference type="GO" id="GO:0005737">
    <property type="term" value="C:cytoplasm"/>
    <property type="evidence" value="ECO:0007669"/>
    <property type="project" value="TreeGrafter"/>
</dbReference>
<dbReference type="Pfam" id="PF01266">
    <property type="entry name" value="DAO"/>
    <property type="match status" value="1"/>
</dbReference>
<dbReference type="PANTHER" id="PTHR13847:SF289">
    <property type="entry name" value="GLYCINE OXIDASE"/>
    <property type="match status" value="1"/>
</dbReference>
<evidence type="ECO:0000256" key="3">
    <source>
        <dbReference type="ARBA" id="ARBA00023002"/>
    </source>
</evidence>
<organism evidence="7 8">
    <name type="scientific">Conexibacter arvalis</name>
    <dbReference type="NCBI Taxonomy" id="912552"/>
    <lineage>
        <taxon>Bacteria</taxon>
        <taxon>Bacillati</taxon>
        <taxon>Actinomycetota</taxon>
        <taxon>Thermoleophilia</taxon>
        <taxon>Solirubrobacterales</taxon>
        <taxon>Conexibacteraceae</taxon>
        <taxon>Conexibacter</taxon>
    </lineage>
</organism>
<dbReference type="Gene3D" id="3.50.50.60">
    <property type="entry name" value="FAD/NAD(P)-binding domain"/>
    <property type="match status" value="1"/>
</dbReference>
<sequence>MPQRTHSSFDVAVVGGGIIGLSVAWRAQQRGLRTVVLERDAQLGRGATHAAAGMLAPVSEANIAERELLALGLESAARYPDFVAEVADAGGEDPGFLRCGTLVVARDRDEAEALDRERAMRATLGLEVERLLGSEARRREPALAPTLRLALDVPDDHAVDPRRLVVALAAALRAGGGEIRTGAPVERVETDGDRVTGVTLASAGGAGETIAADQVVVAAGAWTRLLGGLPDAARVPVRPVKGQILRLRDPAGPGLLTRVLRMDPGYIVPRGDGRYVLGATMEEQGFDTTVTAGGVFELLRDASELIPGIWELVIEEQEAGLRPGTPDNAPALGAGALRGLHWAAGHHRNGILLAPITAEILVASLTGAPPPDLSAPFTPARFTHTTKKEVAA</sequence>
<dbReference type="GO" id="GO:0009229">
    <property type="term" value="P:thiamine diphosphate biosynthetic process"/>
    <property type="evidence" value="ECO:0007669"/>
    <property type="project" value="UniProtKB-UniPathway"/>
</dbReference>
<protein>
    <recommendedName>
        <fullName evidence="5">glycine oxidase</fullName>
        <ecNumber evidence="5">1.4.3.19</ecNumber>
    </recommendedName>
</protein>
<dbReference type="InterPro" id="IPR012727">
    <property type="entry name" value="Gly_oxidase_ThiO"/>
</dbReference>
<dbReference type="EMBL" id="JACHNU010000010">
    <property type="protein sequence ID" value="MBB4665010.1"/>
    <property type="molecule type" value="Genomic_DNA"/>
</dbReference>
<dbReference type="NCBIfam" id="TIGR02352">
    <property type="entry name" value="thiamin_ThiO"/>
    <property type="match status" value="1"/>
</dbReference>
<feature type="domain" description="FAD dependent oxidoreductase" evidence="6">
    <location>
        <begin position="10"/>
        <end position="362"/>
    </location>
</feature>
<dbReference type="Proteomes" id="UP000585272">
    <property type="component" value="Unassembled WGS sequence"/>
</dbReference>
<evidence type="ECO:0000313" key="8">
    <source>
        <dbReference type="Proteomes" id="UP000585272"/>
    </source>
</evidence>
<name>A0A840IMC2_9ACTN</name>
<reference evidence="7 8" key="1">
    <citation type="submission" date="2020-08" db="EMBL/GenBank/DDBJ databases">
        <title>Genomic Encyclopedia of Archaeal and Bacterial Type Strains, Phase II (KMG-II): from individual species to whole genera.</title>
        <authorList>
            <person name="Goeker M."/>
        </authorList>
    </citation>
    <scope>NUCLEOTIDE SEQUENCE [LARGE SCALE GENOMIC DNA]</scope>
    <source>
        <strain evidence="7 8">DSM 23288</strain>
    </source>
</reference>
<evidence type="ECO:0000256" key="5">
    <source>
        <dbReference type="ARBA" id="ARBA00050018"/>
    </source>
</evidence>
<dbReference type="UniPathway" id="UPA00060"/>
<comment type="pathway">
    <text evidence="1">Cofactor biosynthesis; thiamine diphosphate biosynthesis.</text>
</comment>
<dbReference type="GO" id="GO:0050660">
    <property type="term" value="F:flavin adenine dinucleotide binding"/>
    <property type="evidence" value="ECO:0007669"/>
    <property type="project" value="InterPro"/>
</dbReference>
<dbReference type="SUPFAM" id="SSF51905">
    <property type="entry name" value="FAD/NAD(P)-binding domain"/>
    <property type="match status" value="1"/>
</dbReference>
<dbReference type="RefSeq" id="WP_221243284.1">
    <property type="nucleotide sequence ID" value="NZ_JACHNU010000010.1"/>
</dbReference>
<dbReference type="InterPro" id="IPR006076">
    <property type="entry name" value="FAD-dep_OxRdtase"/>
</dbReference>
<evidence type="ECO:0000313" key="7">
    <source>
        <dbReference type="EMBL" id="MBB4665010.1"/>
    </source>
</evidence>
<dbReference type="InterPro" id="IPR036188">
    <property type="entry name" value="FAD/NAD-bd_sf"/>
</dbReference>
<accession>A0A840IMC2</accession>
<keyword evidence="3 7" id="KW-0560">Oxidoreductase</keyword>
<evidence type="ECO:0000259" key="6">
    <source>
        <dbReference type="Pfam" id="PF01266"/>
    </source>
</evidence>
<dbReference type="GO" id="GO:0009228">
    <property type="term" value="P:thiamine biosynthetic process"/>
    <property type="evidence" value="ECO:0007669"/>
    <property type="project" value="UniProtKB-KW"/>
</dbReference>